<comment type="caution">
    <text evidence="1">The sequence shown here is derived from an EMBL/GenBank/DDBJ whole genome shotgun (WGS) entry which is preliminary data.</text>
</comment>
<dbReference type="EMBL" id="AZHX01001407">
    <property type="protein sequence ID" value="ETX03620.1"/>
    <property type="molecule type" value="Genomic_DNA"/>
</dbReference>
<dbReference type="HOGENOM" id="CLU_178999_0_0_7"/>
<reference evidence="1 2" key="1">
    <citation type="journal article" date="2014" name="Nature">
        <title>An environmental bacterial taxon with a large and distinct metabolic repertoire.</title>
        <authorList>
            <person name="Wilson M.C."/>
            <person name="Mori T."/>
            <person name="Ruckert C."/>
            <person name="Uria A.R."/>
            <person name="Helf M.J."/>
            <person name="Takada K."/>
            <person name="Gernert C."/>
            <person name="Steffens U.A."/>
            <person name="Heycke N."/>
            <person name="Schmitt S."/>
            <person name="Rinke C."/>
            <person name="Helfrich E.J."/>
            <person name="Brachmann A.O."/>
            <person name="Gurgui C."/>
            <person name="Wakimoto T."/>
            <person name="Kracht M."/>
            <person name="Crusemann M."/>
            <person name="Hentschel U."/>
            <person name="Abe I."/>
            <person name="Matsunaga S."/>
            <person name="Kalinowski J."/>
            <person name="Takeyama H."/>
            <person name="Piel J."/>
        </authorList>
    </citation>
    <scope>NUCLEOTIDE SEQUENCE [LARGE SCALE GENOMIC DNA]</scope>
    <source>
        <strain evidence="2">TSY2</strain>
    </source>
</reference>
<proteinExistence type="predicted"/>
<gene>
    <name evidence="1" type="ORF">ETSY2_32940</name>
</gene>
<accession>W4M0B8</accession>
<name>W4M0B8_9BACT</name>
<dbReference type="AlphaFoldDB" id="W4M0B8"/>
<dbReference type="Proteomes" id="UP000019140">
    <property type="component" value="Unassembled WGS sequence"/>
</dbReference>
<organism evidence="1 2">
    <name type="scientific">Candidatus Entotheonella gemina</name>
    <dbReference type="NCBI Taxonomy" id="1429439"/>
    <lineage>
        <taxon>Bacteria</taxon>
        <taxon>Pseudomonadati</taxon>
        <taxon>Nitrospinota/Tectimicrobiota group</taxon>
        <taxon>Candidatus Tectimicrobiota</taxon>
        <taxon>Candidatus Entotheonellia</taxon>
        <taxon>Candidatus Entotheonellales</taxon>
        <taxon>Candidatus Entotheonellaceae</taxon>
        <taxon>Candidatus Entotheonella</taxon>
    </lineage>
</organism>
<protein>
    <recommendedName>
        <fullName evidence="3">GYD domain-containing protein</fullName>
    </recommendedName>
</protein>
<keyword evidence="2" id="KW-1185">Reference proteome</keyword>
<sequence>MALYGIYGKHATEVCPWNNIDTARRLKALAESDLASTAREHNIRAILGQYHSALEHTFLWVVEAEDPHGVQDFCVATGIAAINELKIVPLITFQEGVIPGLKKIHNL</sequence>
<evidence type="ECO:0008006" key="3">
    <source>
        <dbReference type="Google" id="ProtNLM"/>
    </source>
</evidence>
<evidence type="ECO:0000313" key="2">
    <source>
        <dbReference type="Proteomes" id="UP000019140"/>
    </source>
</evidence>
<evidence type="ECO:0000313" key="1">
    <source>
        <dbReference type="EMBL" id="ETX03620.1"/>
    </source>
</evidence>